<keyword evidence="2" id="KW-1185">Reference proteome</keyword>
<evidence type="ECO:0000313" key="1">
    <source>
        <dbReference type="EMBL" id="MCC2126191.1"/>
    </source>
</evidence>
<comment type="caution">
    <text evidence="1">The sequence shown here is derived from an EMBL/GenBank/DDBJ whole genome shotgun (WGS) entry which is preliminary data.</text>
</comment>
<dbReference type="RefSeq" id="WP_118769923.1">
    <property type="nucleotide sequence ID" value="NZ_JAJEPS010000006.1"/>
</dbReference>
<dbReference type="EMBL" id="JAJEPS010000006">
    <property type="protein sequence ID" value="MCC2126191.1"/>
    <property type="molecule type" value="Genomic_DNA"/>
</dbReference>
<protein>
    <submittedName>
        <fullName evidence="1">Uncharacterized protein</fullName>
    </submittedName>
</protein>
<reference evidence="1 2" key="1">
    <citation type="submission" date="2021-10" db="EMBL/GenBank/DDBJ databases">
        <title>Anaerobic single-cell dispensing facilitates the cultivation of human gut bacteria.</title>
        <authorList>
            <person name="Afrizal A."/>
        </authorList>
    </citation>
    <scope>NUCLEOTIDE SEQUENCE [LARGE SCALE GENOMIC DNA]</scope>
    <source>
        <strain evidence="1 2">CLA-AA-H276</strain>
    </source>
</reference>
<accession>A0AAE3A9X8</accession>
<dbReference type="AlphaFoldDB" id="A0AAE3A9X8"/>
<evidence type="ECO:0000313" key="2">
    <source>
        <dbReference type="Proteomes" id="UP001198220"/>
    </source>
</evidence>
<sequence>MVQTLLNDMHSQQLQKYNDEAHSIYELDYRNPSVKESEVVLVNLAAEYLGLKKTIELIKACHARVVSLILWDPENDYAIPCGGHWPKSYRTILPEQAVMEFQARDMDLVFMRKPQDEDGNRLIRLDFESM</sequence>
<proteinExistence type="predicted"/>
<gene>
    <name evidence="1" type="ORF">LKD36_08360</name>
</gene>
<name>A0AAE3A9X8_9FIRM</name>
<dbReference type="Proteomes" id="UP001198220">
    <property type="component" value="Unassembled WGS sequence"/>
</dbReference>
<organism evidence="1 2">
    <name type="scientific">Hominiventricola filiformis</name>
    <dbReference type="NCBI Taxonomy" id="2885352"/>
    <lineage>
        <taxon>Bacteria</taxon>
        <taxon>Bacillati</taxon>
        <taxon>Bacillota</taxon>
        <taxon>Clostridia</taxon>
        <taxon>Lachnospirales</taxon>
        <taxon>Lachnospiraceae</taxon>
        <taxon>Hominiventricola</taxon>
    </lineage>
</organism>